<feature type="compositionally biased region" description="Basic and acidic residues" evidence="1">
    <location>
        <begin position="21"/>
        <end position="33"/>
    </location>
</feature>
<feature type="region of interest" description="Disordered" evidence="1">
    <location>
        <begin position="1"/>
        <end position="47"/>
    </location>
</feature>
<organism evidence="2 3">
    <name type="scientific">Orbilia brochopaga</name>
    <dbReference type="NCBI Taxonomy" id="3140254"/>
    <lineage>
        <taxon>Eukaryota</taxon>
        <taxon>Fungi</taxon>
        <taxon>Dikarya</taxon>
        <taxon>Ascomycota</taxon>
        <taxon>Pezizomycotina</taxon>
        <taxon>Orbiliomycetes</taxon>
        <taxon>Orbiliales</taxon>
        <taxon>Orbiliaceae</taxon>
        <taxon>Orbilia</taxon>
    </lineage>
</organism>
<reference evidence="2 3" key="1">
    <citation type="submission" date="2019-10" db="EMBL/GenBank/DDBJ databases">
        <authorList>
            <person name="Palmer J.M."/>
        </authorList>
    </citation>
    <scope>NUCLEOTIDE SEQUENCE [LARGE SCALE GENOMIC DNA]</scope>
    <source>
        <strain evidence="2 3">TWF696</strain>
    </source>
</reference>
<evidence type="ECO:0000313" key="2">
    <source>
        <dbReference type="EMBL" id="KAK6344527.1"/>
    </source>
</evidence>
<dbReference type="EMBL" id="JAVHNQ010000006">
    <property type="protein sequence ID" value="KAK6344527.1"/>
    <property type="molecule type" value="Genomic_DNA"/>
</dbReference>
<evidence type="ECO:0000256" key="1">
    <source>
        <dbReference type="SAM" id="MobiDB-lite"/>
    </source>
</evidence>
<proteinExistence type="predicted"/>
<feature type="compositionally biased region" description="Polar residues" evidence="1">
    <location>
        <begin position="1"/>
        <end position="19"/>
    </location>
</feature>
<name>A0AAV9UQP3_9PEZI</name>
<feature type="compositionally biased region" description="Low complexity" evidence="1">
    <location>
        <begin position="34"/>
        <end position="45"/>
    </location>
</feature>
<gene>
    <name evidence="2" type="ORF">TWF696_008161</name>
</gene>
<dbReference type="Gene3D" id="6.10.280.230">
    <property type="match status" value="1"/>
</dbReference>
<evidence type="ECO:0000313" key="3">
    <source>
        <dbReference type="Proteomes" id="UP001375240"/>
    </source>
</evidence>
<sequence length="301" mass="32695">MASSSSMCGPANPLQQLKNHSALDRSLQQDRFRPSSSPSPQSSFRHQTHHLAQPDLEFEQFLSSSPAASSSLLQPVAPPALPQKSWATDFQHLHISAPPPATTTTAPVHASPALAGWGAEFLSQMATSPAAPIQSASPQPHHQQSALLAGPSANYSIGMMNTGYLQAHSFPASIQSTPSLQQQQPASYTDAEFDMMFEQAAAAQAFDTSPMMDFPQREAPQPLSEPLIEPLKDEVVQEEAVAEDKRELDHDADELARTAGQLVDTLSQDTSRKFQDSQFVALMRKLRDKTVKVEDGKMVEV</sequence>
<dbReference type="AlphaFoldDB" id="A0AAV9UQP3"/>
<protein>
    <recommendedName>
        <fullName evidence="4">Peroxin 20</fullName>
    </recommendedName>
</protein>
<dbReference type="Proteomes" id="UP001375240">
    <property type="component" value="Unassembled WGS sequence"/>
</dbReference>
<accession>A0AAV9UQP3</accession>
<keyword evidence="3" id="KW-1185">Reference proteome</keyword>
<comment type="caution">
    <text evidence="2">The sequence shown here is derived from an EMBL/GenBank/DDBJ whole genome shotgun (WGS) entry which is preliminary data.</text>
</comment>
<evidence type="ECO:0008006" key="4">
    <source>
        <dbReference type="Google" id="ProtNLM"/>
    </source>
</evidence>